<keyword evidence="1" id="KW-0418">Kinase</keyword>
<dbReference type="EMBL" id="DYVF01000059">
    <property type="protein sequence ID" value="HJG31744.1"/>
    <property type="molecule type" value="Genomic_DNA"/>
</dbReference>
<comment type="caution">
    <text evidence="3">The sequence shown here is derived from an EMBL/GenBank/DDBJ whole genome shotgun (WGS) entry which is preliminary data.</text>
</comment>
<dbReference type="AlphaFoldDB" id="A0A921IS69"/>
<dbReference type="InterPro" id="IPR003594">
    <property type="entry name" value="HATPase_dom"/>
</dbReference>
<gene>
    <name evidence="3" type="ORF">K8U80_10185</name>
</gene>
<evidence type="ECO:0000256" key="1">
    <source>
        <dbReference type="ARBA" id="ARBA00022527"/>
    </source>
</evidence>
<dbReference type="Gene3D" id="3.30.565.10">
    <property type="entry name" value="Histidine kinase-like ATPase, C-terminal domain"/>
    <property type="match status" value="1"/>
</dbReference>
<dbReference type="Pfam" id="PF13581">
    <property type="entry name" value="HATPase_c_2"/>
    <property type="match status" value="1"/>
</dbReference>
<dbReference type="Proteomes" id="UP000746751">
    <property type="component" value="Unassembled WGS sequence"/>
</dbReference>
<reference evidence="3" key="1">
    <citation type="journal article" date="2021" name="PeerJ">
        <title>Extensive microbial diversity within the chicken gut microbiome revealed by metagenomics and culture.</title>
        <authorList>
            <person name="Gilroy R."/>
            <person name="Ravi A."/>
            <person name="Getino M."/>
            <person name="Pursley I."/>
            <person name="Horton D.L."/>
            <person name="Alikhan N.F."/>
            <person name="Baker D."/>
            <person name="Gharbi K."/>
            <person name="Hall N."/>
            <person name="Watson M."/>
            <person name="Adriaenssens E.M."/>
            <person name="Foster-Nyarko E."/>
            <person name="Jarju S."/>
            <person name="Secka A."/>
            <person name="Antonio M."/>
            <person name="Oren A."/>
            <person name="Chaudhuri R.R."/>
            <person name="La Ragione R."/>
            <person name="Hildebrand F."/>
            <person name="Pallen M.J."/>
        </authorList>
    </citation>
    <scope>NUCLEOTIDE SEQUENCE</scope>
    <source>
        <strain evidence="3">ChiGjej2B2-7701</strain>
    </source>
</reference>
<dbReference type="SUPFAM" id="SSF55874">
    <property type="entry name" value="ATPase domain of HSP90 chaperone/DNA topoisomerase II/histidine kinase"/>
    <property type="match status" value="1"/>
</dbReference>
<dbReference type="InterPro" id="IPR050267">
    <property type="entry name" value="Anti-sigma-factor_SerPK"/>
</dbReference>
<keyword evidence="1" id="KW-0723">Serine/threonine-protein kinase</keyword>
<dbReference type="CDD" id="cd16936">
    <property type="entry name" value="HATPase_RsbW-like"/>
    <property type="match status" value="1"/>
</dbReference>
<dbReference type="PANTHER" id="PTHR35526">
    <property type="entry name" value="ANTI-SIGMA-F FACTOR RSBW-RELATED"/>
    <property type="match status" value="1"/>
</dbReference>
<keyword evidence="1" id="KW-0808">Transferase</keyword>
<reference evidence="3" key="2">
    <citation type="submission" date="2021-09" db="EMBL/GenBank/DDBJ databases">
        <authorList>
            <person name="Gilroy R."/>
        </authorList>
    </citation>
    <scope>NUCLEOTIDE SEQUENCE</scope>
    <source>
        <strain evidence="3">ChiGjej2B2-7701</strain>
    </source>
</reference>
<dbReference type="GO" id="GO:0004674">
    <property type="term" value="F:protein serine/threonine kinase activity"/>
    <property type="evidence" value="ECO:0007669"/>
    <property type="project" value="UniProtKB-KW"/>
</dbReference>
<evidence type="ECO:0000313" key="4">
    <source>
        <dbReference type="Proteomes" id="UP000746751"/>
    </source>
</evidence>
<protein>
    <submittedName>
        <fullName evidence="3">ATP-binding protein</fullName>
    </submittedName>
</protein>
<proteinExistence type="predicted"/>
<feature type="domain" description="Histidine kinase/HSP90-like ATPase" evidence="2">
    <location>
        <begin position="56"/>
        <end position="175"/>
    </location>
</feature>
<name>A0A921IS69_9ACTN</name>
<sequence>MGYISGARAPYAGGTAMDASSLSHDATHAAADAPADTSRAHDRCRLKAVIANEEIAQDVLVAALDRVDGVPLKVKNDIRIAVEELFVNVASYAYASVGDIELSVTVDGDARAVTVTLTDWGVPFDPFNYAAARPLKADSVEEAPIGGLGIVMVKGLMDECFYRRVDGANEVRIVKRWAAPEPERVPAAPAWSGSGIDDLDKIQGELDDDDLTAIAGGMVVMEPHSWL</sequence>
<keyword evidence="3" id="KW-0067">ATP-binding</keyword>
<evidence type="ECO:0000313" key="3">
    <source>
        <dbReference type="EMBL" id="HJG31744.1"/>
    </source>
</evidence>
<accession>A0A921IS69</accession>
<evidence type="ECO:0000259" key="2">
    <source>
        <dbReference type="Pfam" id="PF13581"/>
    </source>
</evidence>
<keyword evidence="3" id="KW-0547">Nucleotide-binding</keyword>
<dbReference type="InterPro" id="IPR036890">
    <property type="entry name" value="HATPase_C_sf"/>
</dbReference>
<dbReference type="PANTHER" id="PTHR35526:SF6">
    <property type="entry name" value="SLR1861 PROTEIN"/>
    <property type="match status" value="1"/>
</dbReference>
<organism evidence="3 4">
    <name type="scientific">Collinsella ihumii</name>
    <dbReference type="NCBI Taxonomy" id="1720204"/>
    <lineage>
        <taxon>Bacteria</taxon>
        <taxon>Bacillati</taxon>
        <taxon>Actinomycetota</taxon>
        <taxon>Coriobacteriia</taxon>
        <taxon>Coriobacteriales</taxon>
        <taxon>Coriobacteriaceae</taxon>
        <taxon>Collinsella</taxon>
    </lineage>
</organism>
<dbReference type="GO" id="GO:0005524">
    <property type="term" value="F:ATP binding"/>
    <property type="evidence" value="ECO:0007669"/>
    <property type="project" value="UniProtKB-KW"/>
</dbReference>